<feature type="region of interest" description="Disordered" evidence="1">
    <location>
        <begin position="152"/>
        <end position="198"/>
    </location>
</feature>
<evidence type="ECO:0000313" key="2">
    <source>
        <dbReference type="EMBL" id="GJT79439.1"/>
    </source>
</evidence>
<dbReference type="Proteomes" id="UP001151760">
    <property type="component" value="Unassembled WGS sequence"/>
</dbReference>
<reference evidence="2" key="2">
    <citation type="submission" date="2022-01" db="EMBL/GenBank/DDBJ databases">
        <authorList>
            <person name="Yamashiro T."/>
            <person name="Shiraishi A."/>
            <person name="Satake H."/>
            <person name="Nakayama K."/>
        </authorList>
    </citation>
    <scope>NUCLEOTIDE SEQUENCE</scope>
</reference>
<organism evidence="2 3">
    <name type="scientific">Tanacetum coccineum</name>
    <dbReference type="NCBI Taxonomy" id="301880"/>
    <lineage>
        <taxon>Eukaryota</taxon>
        <taxon>Viridiplantae</taxon>
        <taxon>Streptophyta</taxon>
        <taxon>Embryophyta</taxon>
        <taxon>Tracheophyta</taxon>
        <taxon>Spermatophyta</taxon>
        <taxon>Magnoliopsida</taxon>
        <taxon>eudicotyledons</taxon>
        <taxon>Gunneridae</taxon>
        <taxon>Pentapetalae</taxon>
        <taxon>asterids</taxon>
        <taxon>campanulids</taxon>
        <taxon>Asterales</taxon>
        <taxon>Asteraceae</taxon>
        <taxon>Asteroideae</taxon>
        <taxon>Anthemideae</taxon>
        <taxon>Anthemidinae</taxon>
        <taxon>Tanacetum</taxon>
    </lineage>
</organism>
<evidence type="ECO:0000256" key="1">
    <source>
        <dbReference type="SAM" id="MobiDB-lite"/>
    </source>
</evidence>
<feature type="compositionally biased region" description="Polar residues" evidence="1">
    <location>
        <begin position="187"/>
        <end position="197"/>
    </location>
</feature>
<gene>
    <name evidence="2" type="ORF">Tco_1053781</name>
</gene>
<accession>A0ABQ5GVY2</accession>
<dbReference type="EMBL" id="BQNB010018899">
    <property type="protein sequence ID" value="GJT79439.1"/>
    <property type="molecule type" value="Genomic_DNA"/>
</dbReference>
<sequence>MLAPSSYVQWKSQIKRYISTKPNQKIIMHCIDNVPYEYQMVSYPNIPAPATKNILPQLERTELETYATVRENIYKLIDAEAEFFQIILTGIDNDIYSTIDSSPNDKEMNECVISSSECLAITSPLTRKAKNEVNEIRSKCLARNSISFALADTTQQKPKPKVSPSSDENTGPTYDSEPLEKVDSKITPDSTDMSNNEGEVDQVVVQYQEERVLLASLIENMKLEIDERKHIN</sequence>
<protein>
    <submittedName>
        <fullName evidence="2">Uncharacterized protein</fullName>
    </submittedName>
</protein>
<evidence type="ECO:0000313" key="3">
    <source>
        <dbReference type="Proteomes" id="UP001151760"/>
    </source>
</evidence>
<feature type="compositionally biased region" description="Polar residues" evidence="1">
    <location>
        <begin position="152"/>
        <end position="173"/>
    </location>
</feature>
<comment type="caution">
    <text evidence="2">The sequence shown here is derived from an EMBL/GenBank/DDBJ whole genome shotgun (WGS) entry which is preliminary data.</text>
</comment>
<name>A0ABQ5GVY2_9ASTR</name>
<reference evidence="2" key="1">
    <citation type="journal article" date="2022" name="Int. J. Mol. Sci.">
        <title>Draft Genome of Tanacetum Coccineum: Genomic Comparison of Closely Related Tanacetum-Family Plants.</title>
        <authorList>
            <person name="Yamashiro T."/>
            <person name="Shiraishi A."/>
            <person name="Nakayama K."/>
            <person name="Satake H."/>
        </authorList>
    </citation>
    <scope>NUCLEOTIDE SEQUENCE</scope>
</reference>
<proteinExistence type="predicted"/>
<keyword evidence="3" id="KW-1185">Reference proteome</keyword>